<dbReference type="InterPro" id="IPR011251">
    <property type="entry name" value="Luciferase-like_dom"/>
</dbReference>
<dbReference type="Pfam" id="PF00296">
    <property type="entry name" value="Bac_luciferase"/>
    <property type="match status" value="1"/>
</dbReference>
<protein>
    <submittedName>
        <fullName evidence="6">LLM class F420-dependent oxidoreductase</fullName>
    </submittedName>
</protein>
<dbReference type="PANTHER" id="PTHR42847">
    <property type="entry name" value="ALKANESULFONATE MONOOXYGENASE"/>
    <property type="match status" value="1"/>
</dbReference>
<evidence type="ECO:0000256" key="3">
    <source>
        <dbReference type="ARBA" id="ARBA00023002"/>
    </source>
</evidence>
<reference evidence="6 7" key="1">
    <citation type="journal article" date="2021" name="Int. J. Syst. Evol. Microbiol.">
        <title>Reticulibacter mediterranei gen. nov., sp. nov., within the new family Reticulibacteraceae fam. nov., and Ktedonospora formicarum gen. nov., sp. nov., Ktedonobacter robiniae sp. nov., Dictyobacter formicarum sp. nov. and Dictyobacter arantiisoli sp. nov., belonging to the class Ktedonobacteria.</title>
        <authorList>
            <person name="Yabe S."/>
            <person name="Zheng Y."/>
            <person name="Wang C.M."/>
            <person name="Sakai Y."/>
            <person name="Abe K."/>
            <person name="Yokota A."/>
            <person name="Donadio S."/>
            <person name="Cavaletti L."/>
            <person name="Monciardini P."/>
        </authorList>
    </citation>
    <scope>NUCLEOTIDE SEQUENCE [LARGE SCALE GENOMIC DNA]</scope>
    <source>
        <strain evidence="6 7">SOSP1-9</strain>
    </source>
</reference>
<feature type="domain" description="Luciferase-like" evidence="5">
    <location>
        <begin position="16"/>
        <end position="193"/>
    </location>
</feature>
<organism evidence="6 7">
    <name type="scientific">Dictyobacter formicarum</name>
    <dbReference type="NCBI Taxonomy" id="2778368"/>
    <lineage>
        <taxon>Bacteria</taxon>
        <taxon>Bacillati</taxon>
        <taxon>Chloroflexota</taxon>
        <taxon>Ktedonobacteria</taxon>
        <taxon>Ktedonobacterales</taxon>
        <taxon>Dictyobacteraceae</taxon>
        <taxon>Dictyobacter</taxon>
    </lineage>
</organism>
<dbReference type="InterPro" id="IPR036661">
    <property type="entry name" value="Luciferase-like_sf"/>
</dbReference>
<keyword evidence="4" id="KW-0503">Monooxygenase</keyword>
<keyword evidence="2" id="KW-0288">FMN</keyword>
<dbReference type="InterPro" id="IPR050172">
    <property type="entry name" value="SsuD_RutA_monooxygenase"/>
</dbReference>
<name>A0ABQ3VV81_9CHLR</name>
<dbReference type="InterPro" id="IPR019923">
    <property type="entry name" value="Lucif-like_OxRdtase_MSMEG_2516"/>
</dbReference>
<dbReference type="RefSeq" id="WP_201367225.1">
    <property type="nucleotide sequence ID" value="NZ_BNJJ01000042.1"/>
</dbReference>
<accession>A0ABQ3VV81</accession>
<dbReference type="NCBIfam" id="TIGR03621">
    <property type="entry name" value="F420_MSMEG_2516"/>
    <property type="match status" value="1"/>
</dbReference>
<comment type="caution">
    <text evidence="6">The sequence shown here is derived from an EMBL/GenBank/DDBJ whole genome shotgun (WGS) entry which is preliminary data.</text>
</comment>
<keyword evidence="1" id="KW-0285">Flavoprotein</keyword>
<keyword evidence="3" id="KW-0560">Oxidoreductase</keyword>
<keyword evidence="7" id="KW-1185">Reference proteome</keyword>
<dbReference type="EMBL" id="BNJJ01000042">
    <property type="protein sequence ID" value="GHO89661.1"/>
    <property type="molecule type" value="Genomic_DNA"/>
</dbReference>
<dbReference type="Gene3D" id="3.20.20.30">
    <property type="entry name" value="Luciferase-like domain"/>
    <property type="match status" value="1"/>
</dbReference>
<dbReference type="Proteomes" id="UP000635565">
    <property type="component" value="Unassembled WGS sequence"/>
</dbReference>
<gene>
    <name evidence="6" type="ORF">KSZ_76670</name>
</gene>
<evidence type="ECO:0000256" key="2">
    <source>
        <dbReference type="ARBA" id="ARBA00022643"/>
    </source>
</evidence>
<evidence type="ECO:0000256" key="4">
    <source>
        <dbReference type="ARBA" id="ARBA00023033"/>
    </source>
</evidence>
<sequence length="310" mass="33994">MQRPFRFGVICGAFSSAANWREQARKIEDLGYSTLLVPDSLHMMFDPLVALTIAADATTTLRIGSYVFCNDFRHPALLAKGVATLDSLSGGRFEFGLGAGYSVADYNLAAIPYDSAGVRINRFEESIQVMKQLFTQEAVTFHGKYYTLNDMQAPLKPIQKPYPPIFIGGGGKRMLSIAAREASIIGINAINKAQGMDVTDSTPQALEQKVAWIREAAGERINDLELACPVFRMVLSDSRGQSDQVFQRGGPVMASELGSVQESMHTLVGSIDQIVETLLERRERYGISYIQITANLLDAFTPIVSRLAGQ</sequence>
<dbReference type="PANTHER" id="PTHR42847:SF4">
    <property type="entry name" value="ALKANESULFONATE MONOOXYGENASE-RELATED"/>
    <property type="match status" value="1"/>
</dbReference>
<evidence type="ECO:0000313" key="6">
    <source>
        <dbReference type="EMBL" id="GHO89661.1"/>
    </source>
</evidence>
<evidence type="ECO:0000256" key="1">
    <source>
        <dbReference type="ARBA" id="ARBA00022630"/>
    </source>
</evidence>
<proteinExistence type="predicted"/>
<dbReference type="SUPFAM" id="SSF51679">
    <property type="entry name" value="Bacterial luciferase-like"/>
    <property type="match status" value="1"/>
</dbReference>
<evidence type="ECO:0000259" key="5">
    <source>
        <dbReference type="Pfam" id="PF00296"/>
    </source>
</evidence>
<evidence type="ECO:0000313" key="7">
    <source>
        <dbReference type="Proteomes" id="UP000635565"/>
    </source>
</evidence>